<organism evidence="1 2">
    <name type="scientific">Brasilonema bromeliae SPC951</name>
    <dbReference type="NCBI Taxonomy" id="385972"/>
    <lineage>
        <taxon>Bacteria</taxon>
        <taxon>Bacillati</taxon>
        <taxon>Cyanobacteriota</taxon>
        <taxon>Cyanophyceae</taxon>
        <taxon>Nostocales</taxon>
        <taxon>Scytonemataceae</taxon>
        <taxon>Brasilonema</taxon>
        <taxon>Bromeliae group (in: Brasilonema)</taxon>
    </lineage>
</organism>
<gene>
    <name evidence="1" type="ORF">DP116_28455</name>
</gene>
<feature type="non-terminal residue" evidence="1">
    <location>
        <position position="1"/>
    </location>
</feature>
<dbReference type="EMBL" id="QMEB01000447">
    <property type="protein sequence ID" value="NMG23119.1"/>
    <property type="molecule type" value="Genomic_DNA"/>
</dbReference>
<comment type="caution">
    <text evidence="1">The sequence shown here is derived from an EMBL/GenBank/DDBJ whole genome shotgun (WGS) entry which is preliminary data.</text>
</comment>
<accession>A0ABX1PFN8</accession>
<evidence type="ECO:0000313" key="1">
    <source>
        <dbReference type="EMBL" id="NMG23119.1"/>
    </source>
</evidence>
<keyword evidence="2" id="KW-1185">Reference proteome</keyword>
<reference evidence="1 2" key="1">
    <citation type="submission" date="2018-06" db="EMBL/GenBank/DDBJ databases">
        <title>Comparative genomics of Brasilonema spp. strains.</title>
        <authorList>
            <person name="Alvarenga D.O."/>
            <person name="Fiore M.F."/>
            <person name="Varani A.M."/>
        </authorList>
    </citation>
    <scope>NUCLEOTIDE SEQUENCE [LARGE SCALE GENOMIC DNA]</scope>
    <source>
        <strain evidence="1 2">SPC951</strain>
    </source>
</reference>
<dbReference type="Proteomes" id="UP000718564">
    <property type="component" value="Unassembled WGS sequence"/>
</dbReference>
<name>A0ABX1PFN8_9CYAN</name>
<sequence>LWGGAGAARVPTGYLVKGTSGRGDDHPSPMSAPGIIPVQTSIVQTGIFRSTHPTSLHTRPYAVRLCNRRWEVRVRFGGLVREPGACRIALGCGAGSNAGTARKQRARVAQW</sequence>
<evidence type="ECO:0000313" key="2">
    <source>
        <dbReference type="Proteomes" id="UP000718564"/>
    </source>
</evidence>
<proteinExistence type="predicted"/>
<protein>
    <submittedName>
        <fullName evidence="1">Uncharacterized protein</fullName>
    </submittedName>
</protein>